<dbReference type="EMBL" id="NPOA01000008">
    <property type="protein sequence ID" value="PAV29314.1"/>
    <property type="molecule type" value="Genomic_DNA"/>
</dbReference>
<dbReference type="AlphaFoldDB" id="A0A2A2IDG9"/>
<evidence type="ECO:0000313" key="2">
    <source>
        <dbReference type="Proteomes" id="UP000218887"/>
    </source>
</evidence>
<organism evidence="1 2">
    <name type="scientific">Virgibacillus profundi</name>
    <dbReference type="NCBI Taxonomy" id="2024555"/>
    <lineage>
        <taxon>Bacteria</taxon>
        <taxon>Bacillati</taxon>
        <taxon>Bacillota</taxon>
        <taxon>Bacilli</taxon>
        <taxon>Bacillales</taxon>
        <taxon>Bacillaceae</taxon>
        <taxon>Virgibacillus</taxon>
    </lineage>
</organism>
<protein>
    <recommendedName>
        <fullName evidence="3">YhzD-like protein</fullName>
    </recommendedName>
</protein>
<dbReference type="InterPro" id="IPR025544">
    <property type="entry name" value="YhzD"/>
</dbReference>
<proteinExistence type="predicted"/>
<accession>A0A2A2IDG9</accession>
<comment type="caution">
    <text evidence="1">The sequence shown here is derived from an EMBL/GenBank/DDBJ whole genome shotgun (WGS) entry which is preliminary data.</text>
</comment>
<evidence type="ECO:0008006" key="3">
    <source>
        <dbReference type="Google" id="ProtNLM"/>
    </source>
</evidence>
<dbReference type="Pfam" id="PF14120">
    <property type="entry name" value="YhzD"/>
    <property type="match status" value="1"/>
</dbReference>
<dbReference type="OrthoDB" id="2355652at2"/>
<reference evidence="1 2" key="1">
    <citation type="submission" date="2017-08" db="EMBL/GenBank/DDBJ databases">
        <title>Virgibacillus indicus sp. nov. and Virgibacillus profoundi sp. nov, two moderately halophilic bacteria isolated from marine sediment by using the Microfluidic Streak Plate.</title>
        <authorList>
            <person name="Xu B."/>
            <person name="Hu B."/>
            <person name="Wang J."/>
            <person name="Zhu Y."/>
            <person name="Huang L."/>
            <person name="Du W."/>
            <person name="Huang Y."/>
        </authorList>
    </citation>
    <scope>NUCLEOTIDE SEQUENCE [LARGE SCALE GENOMIC DNA]</scope>
    <source>
        <strain evidence="1 2">IO3-P3-H5</strain>
    </source>
</reference>
<keyword evidence="2" id="KW-1185">Reference proteome</keyword>
<dbReference type="Proteomes" id="UP000218887">
    <property type="component" value="Unassembled WGS sequence"/>
</dbReference>
<dbReference type="RefSeq" id="WP_095655985.1">
    <property type="nucleotide sequence ID" value="NZ_NPOA01000008.1"/>
</dbReference>
<gene>
    <name evidence="1" type="ORF">CIL05_13035</name>
</gene>
<evidence type="ECO:0000313" key="1">
    <source>
        <dbReference type="EMBL" id="PAV29314.1"/>
    </source>
</evidence>
<sequence>MKTYALTVFAQTGEKLLDESFTANNDDEAKEIGKARLEDEGYSEHTHRCVTADAKLILFHR</sequence>
<name>A0A2A2IDG9_9BACI</name>